<gene>
    <name evidence="1" type="ORF">FAB82_23920</name>
</gene>
<reference evidence="1 2" key="2">
    <citation type="submission" date="2019-05" db="EMBL/GenBank/DDBJ databases">
        <title>Glycomyces buryatensis sp. nov.</title>
        <authorList>
            <person name="Nikitina E."/>
        </authorList>
    </citation>
    <scope>NUCLEOTIDE SEQUENCE [LARGE SCALE GENOMIC DNA]</scope>
    <source>
        <strain evidence="1 2">18</strain>
    </source>
</reference>
<name>A0A4S8Q293_9ACTN</name>
<sequence length="73" mass="8214">MFDFGRRRIVQTPDALLVAEMNCGEGDLVLSYLDLELFPVDLEEGSFDILIQVLTATMPNPFDPPKEDPPCEE</sequence>
<evidence type="ECO:0000313" key="2">
    <source>
        <dbReference type="Proteomes" id="UP000308760"/>
    </source>
</evidence>
<dbReference type="Proteomes" id="UP000308760">
    <property type="component" value="Unassembled WGS sequence"/>
</dbReference>
<accession>A0A4S8Q293</accession>
<keyword evidence="2" id="KW-1185">Reference proteome</keyword>
<evidence type="ECO:0000313" key="1">
    <source>
        <dbReference type="EMBL" id="THV34699.1"/>
    </source>
</evidence>
<organism evidence="1 2">
    <name type="scientific">Glycomyces buryatensis</name>
    <dbReference type="NCBI Taxonomy" id="2570927"/>
    <lineage>
        <taxon>Bacteria</taxon>
        <taxon>Bacillati</taxon>
        <taxon>Actinomycetota</taxon>
        <taxon>Actinomycetes</taxon>
        <taxon>Glycomycetales</taxon>
        <taxon>Glycomycetaceae</taxon>
        <taxon>Glycomyces</taxon>
    </lineage>
</organism>
<reference evidence="2" key="1">
    <citation type="submission" date="2019-04" db="EMBL/GenBank/DDBJ databases">
        <title>Nocardioides xinjiangensis sp. nov.</title>
        <authorList>
            <person name="Liu S."/>
        </authorList>
    </citation>
    <scope>NUCLEOTIDE SEQUENCE [LARGE SCALE GENOMIC DNA]</scope>
    <source>
        <strain evidence="2">18</strain>
    </source>
</reference>
<dbReference type="RefSeq" id="WP_136537081.1">
    <property type="nucleotide sequence ID" value="NZ_STGY01000077.1"/>
</dbReference>
<dbReference type="AlphaFoldDB" id="A0A4S8Q293"/>
<proteinExistence type="predicted"/>
<dbReference type="EMBL" id="STGY01000077">
    <property type="protein sequence ID" value="THV34699.1"/>
    <property type="molecule type" value="Genomic_DNA"/>
</dbReference>
<protein>
    <submittedName>
        <fullName evidence="1">Uncharacterized protein</fullName>
    </submittedName>
</protein>
<comment type="caution">
    <text evidence="1">The sequence shown here is derived from an EMBL/GenBank/DDBJ whole genome shotgun (WGS) entry which is preliminary data.</text>
</comment>